<feature type="transmembrane region" description="Helical" evidence="1">
    <location>
        <begin position="261"/>
        <end position="281"/>
    </location>
</feature>
<organism evidence="2 3">
    <name type="scientific">Amycolatopsis magusensis</name>
    <dbReference type="NCBI Taxonomy" id="882444"/>
    <lineage>
        <taxon>Bacteria</taxon>
        <taxon>Bacillati</taxon>
        <taxon>Actinomycetota</taxon>
        <taxon>Actinomycetes</taxon>
        <taxon>Pseudonocardiales</taxon>
        <taxon>Pseudonocardiaceae</taxon>
        <taxon>Amycolatopsis</taxon>
    </lineage>
</organism>
<dbReference type="Proteomes" id="UP000741013">
    <property type="component" value="Unassembled WGS sequence"/>
</dbReference>
<keyword evidence="3" id="KW-1185">Reference proteome</keyword>
<accession>A0ABS4PYC6</accession>
<gene>
    <name evidence="2" type="ORF">JOM49_005360</name>
</gene>
<dbReference type="EMBL" id="JAGGMS010000001">
    <property type="protein sequence ID" value="MBP2183834.1"/>
    <property type="molecule type" value="Genomic_DNA"/>
</dbReference>
<dbReference type="RefSeq" id="WP_209666936.1">
    <property type="nucleotide sequence ID" value="NZ_JAGGMS010000001.1"/>
</dbReference>
<proteinExistence type="predicted"/>
<sequence length="287" mass="31464">MDIAHIHAEDPNGPRHIKLPKDRYDAFSNLILLCRFHHTKVDNKATLHLYPAKDLAAWKVSCEKNLRDKINGLDNLTEERLGILLDKAAKSTIPEIEGAIGSLRDVSNGAAEILQTMLNKIETHYLDAESIATLDAASHRLGDLEANAAVLSAAAYRLGDLEVNAAILNVASERLQHLESNAAALAAATSQCEQLNLNSTPRWFEEFKYEYNMTINSIPDASEVVATIQRAGERAIAQLNQEAASIDIGEPPIMLDHPQRWKFFAAGIIVAFALVIIGIVLRTTGTI</sequence>
<keyword evidence="1" id="KW-0472">Membrane</keyword>
<name>A0ABS4PYC6_9PSEU</name>
<protein>
    <recommendedName>
        <fullName evidence="4">HNH endonuclease</fullName>
    </recommendedName>
</protein>
<reference evidence="2 3" key="1">
    <citation type="submission" date="2021-03" db="EMBL/GenBank/DDBJ databases">
        <title>Sequencing the genomes of 1000 actinobacteria strains.</title>
        <authorList>
            <person name="Klenk H.-P."/>
        </authorList>
    </citation>
    <scope>NUCLEOTIDE SEQUENCE [LARGE SCALE GENOMIC DNA]</scope>
    <source>
        <strain evidence="2 3">DSM 45510</strain>
    </source>
</reference>
<evidence type="ECO:0000313" key="3">
    <source>
        <dbReference type="Proteomes" id="UP000741013"/>
    </source>
</evidence>
<evidence type="ECO:0000256" key="1">
    <source>
        <dbReference type="SAM" id="Phobius"/>
    </source>
</evidence>
<evidence type="ECO:0008006" key="4">
    <source>
        <dbReference type="Google" id="ProtNLM"/>
    </source>
</evidence>
<keyword evidence="1" id="KW-0812">Transmembrane</keyword>
<evidence type="ECO:0000313" key="2">
    <source>
        <dbReference type="EMBL" id="MBP2183834.1"/>
    </source>
</evidence>
<comment type="caution">
    <text evidence="2">The sequence shown here is derived from an EMBL/GenBank/DDBJ whole genome shotgun (WGS) entry which is preliminary data.</text>
</comment>
<keyword evidence="1" id="KW-1133">Transmembrane helix</keyword>